<dbReference type="RefSeq" id="WP_095424865.1">
    <property type="nucleotide sequence ID" value="NZ_CP029425.2"/>
</dbReference>
<feature type="transmembrane region" description="Helical" evidence="1">
    <location>
        <begin position="87"/>
        <end position="105"/>
    </location>
</feature>
<organism evidence="2 3">
    <name type="scientific">Bradyrhizobium ottawaense</name>
    <dbReference type="NCBI Taxonomy" id="931866"/>
    <lineage>
        <taxon>Bacteria</taxon>
        <taxon>Pseudomonadati</taxon>
        <taxon>Pseudomonadota</taxon>
        <taxon>Alphaproteobacteria</taxon>
        <taxon>Hyphomicrobiales</taxon>
        <taxon>Nitrobacteraceae</taxon>
        <taxon>Bradyrhizobium</taxon>
    </lineage>
</organism>
<dbReference type="KEGG" id="bot:CIT37_10760"/>
<proteinExistence type="predicted"/>
<evidence type="ECO:0000256" key="1">
    <source>
        <dbReference type="SAM" id="Phobius"/>
    </source>
</evidence>
<evidence type="ECO:0000313" key="3">
    <source>
        <dbReference type="Proteomes" id="UP000215703"/>
    </source>
</evidence>
<reference evidence="2 3" key="1">
    <citation type="journal article" date="2014" name="Int. J. Syst. Evol. Microbiol.">
        <title>Bradyrhizobium ottawaense sp. nov., a symbiotic nitrogen fixing bacterium from root nodules of soybeans in Canada.</title>
        <authorList>
            <person name="Yu X."/>
            <person name="Cloutier S."/>
            <person name="Tambong J.T."/>
            <person name="Bromfield E.S."/>
        </authorList>
    </citation>
    <scope>NUCLEOTIDE SEQUENCE [LARGE SCALE GENOMIC DNA]</scope>
    <source>
        <strain evidence="2 3">OO99</strain>
    </source>
</reference>
<name>A0A2U8P4J7_9BRAD</name>
<feature type="transmembrane region" description="Helical" evidence="1">
    <location>
        <begin position="20"/>
        <end position="41"/>
    </location>
</feature>
<keyword evidence="1" id="KW-0812">Transmembrane</keyword>
<reference evidence="2 3" key="2">
    <citation type="journal article" date="2017" name="Syst. Appl. Microbiol.">
        <title>Soybeans inoculated with root zone soils of Canadian native legumes harbour diverse and novel Bradyrhizobium spp. that possess agricultural potential.</title>
        <authorList>
            <person name="Bromfield E.S.P."/>
            <person name="Cloutier S."/>
            <person name="Tambong J.T."/>
            <person name="Tran Thi T.V."/>
        </authorList>
    </citation>
    <scope>NUCLEOTIDE SEQUENCE [LARGE SCALE GENOMIC DNA]</scope>
    <source>
        <strain evidence="2 3">OO99</strain>
    </source>
</reference>
<keyword evidence="1" id="KW-0472">Membrane</keyword>
<protein>
    <submittedName>
        <fullName evidence="2">Uncharacterized protein</fullName>
    </submittedName>
</protein>
<dbReference type="AlphaFoldDB" id="A0A2U8P4J7"/>
<feature type="transmembrane region" description="Helical" evidence="1">
    <location>
        <begin position="53"/>
        <end position="71"/>
    </location>
</feature>
<dbReference type="EMBL" id="CP029425">
    <property type="protein sequence ID" value="AWL92639.1"/>
    <property type="molecule type" value="Genomic_DNA"/>
</dbReference>
<keyword evidence="1" id="KW-1133">Transmembrane helix</keyword>
<accession>A0A2U8P4J7</accession>
<sequence length="141" mass="15252">MTSTETTVPSAREPEPVKDLFDILSIGATLWGFVALCVWAESEGMTALGLPDTPRISLAGVSAIALFIYAGERLKKDQRVQRFVEQIRYVVILAAAVLLGAYLHANHKDDSYESALRDGAVLACSKMAACKTAATEYANTR</sequence>
<dbReference type="Proteomes" id="UP000215703">
    <property type="component" value="Chromosome"/>
</dbReference>
<evidence type="ECO:0000313" key="2">
    <source>
        <dbReference type="EMBL" id="AWL92639.1"/>
    </source>
</evidence>
<dbReference type="GeneID" id="92963108"/>
<gene>
    <name evidence="2" type="ORF">CIT37_10760</name>
</gene>